<feature type="region of interest" description="Disordered" evidence="2">
    <location>
        <begin position="95"/>
        <end position="126"/>
    </location>
</feature>
<evidence type="ECO:0000256" key="2">
    <source>
        <dbReference type="SAM" id="MobiDB-lite"/>
    </source>
</evidence>
<dbReference type="EMBL" id="DS469609">
    <property type="protein sequence ID" value="EDO39265.1"/>
    <property type="molecule type" value="Genomic_DNA"/>
</dbReference>
<keyword evidence="1" id="KW-0175">Coiled coil</keyword>
<feature type="compositionally biased region" description="Basic and acidic residues" evidence="2">
    <location>
        <begin position="394"/>
        <end position="424"/>
    </location>
</feature>
<accession>A7SAE9</accession>
<sequence length="424" mass="48843">MPCRFNGFGSDCCRVTWLRWRAELRKAHEEEEKLRAKEDALRRTFHQEKTTQEQKIAELENALHSERRARYDVEQDMAEEIRRLREQLADLTGVAASPSVARSTSLPPTPRSVQSEPPPSRGEGEVQGLLRQLVRRSIAGVEQLFLKVSSASEGVEIVPPVVEILDQPLAVNVFVKRVLKYDQPLAVNVFVKRFLKYDQPLAVNVFVKRVLKYDQPLAVNVFVKRVLNPWVEIVPPVVEILDQPLAVNVFVKRVLKYDQPLAVNVFVKRFLKYDQPLAVNVFVKRVLKYDQPLAVNVFVKRVLKYDQPLAVNVFVKRVLKYDQPLAVNVFVKRVLKYDQPLGVNALAIGSDIQKEEVQRKVAISNRRNLIEYKEAELAVFGGELSSEDWEQMTSEERENNRKRLLDKLKGMRAERARPVDETQE</sequence>
<feature type="coiled-coil region" evidence="1">
    <location>
        <begin position="24"/>
        <end position="94"/>
    </location>
</feature>
<evidence type="ECO:0000256" key="1">
    <source>
        <dbReference type="SAM" id="Coils"/>
    </source>
</evidence>
<dbReference type="HOGENOM" id="CLU_647783_0_0_1"/>
<proteinExistence type="predicted"/>
<keyword evidence="4" id="KW-1185">Reference proteome</keyword>
<name>A7SAE9_NEMVE</name>
<dbReference type="eggNOG" id="ENOG502QV05">
    <property type="taxonomic scope" value="Eukaryota"/>
</dbReference>
<dbReference type="InParanoid" id="A7SAE9"/>
<evidence type="ECO:0000313" key="3">
    <source>
        <dbReference type="EMBL" id="EDO39265.1"/>
    </source>
</evidence>
<evidence type="ECO:0000313" key="4">
    <source>
        <dbReference type="Proteomes" id="UP000001593"/>
    </source>
</evidence>
<gene>
    <name evidence="3" type="ORF">NEMVEDRAFT_v1g209236</name>
</gene>
<feature type="compositionally biased region" description="Polar residues" evidence="2">
    <location>
        <begin position="100"/>
        <end position="115"/>
    </location>
</feature>
<feature type="region of interest" description="Disordered" evidence="2">
    <location>
        <begin position="388"/>
        <end position="424"/>
    </location>
</feature>
<reference evidence="3 4" key="1">
    <citation type="journal article" date="2007" name="Science">
        <title>Sea anemone genome reveals ancestral eumetazoan gene repertoire and genomic organization.</title>
        <authorList>
            <person name="Putnam N.H."/>
            <person name="Srivastava M."/>
            <person name="Hellsten U."/>
            <person name="Dirks B."/>
            <person name="Chapman J."/>
            <person name="Salamov A."/>
            <person name="Terry A."/>
            <person name="Shapiro H."/>
            <person name="Lindquist E."/>
            <person name="Kapitonov V.V."/>
            <person name="Jurka J."/>
            <person name="Genikhovich G."/>
            <person name="Grigoriev I.V."/>
            <person name="Lucas S.M."/>
            <person name="Steele R.E."/>
            <person name="Finnerty J.R."/>
            <person name="Technau U."/>
            <person name="Martindale M.Q."/>
            <person name="Rokhsar D.S."/>
        </authorList>
    </citation>
    <scope>NUCLEOTIDE SEQUENCE [LARGE SCALE GENOMIC DNA]</scope>
    <source>
        <strain evidence="4">CH2 X CH6</strain>
    </source>
</reference>
<protein>
    <submittedName>
        <fullName evidence="3">Uncharacterized protein</fullName>
    </submittedName>
</protein>
<dbReference type="Proteomes" id="UP000001593">
    <property type="component" value="Unassembled WGS sequence"/>
</dbReference>
<organism evidence="3 4">
    <name type="scientific">Nematostella vectensis</name>
    <name type="common">Starlet sea anemone</name>
    <dbReference type="NCBI Taxonomy" id="45351"/>
    <lineage>
        <taxon>Eukaryota</taxon>
        <taxon>Metazoa</taxon>
        <taxon>Cnidaria</taxon>
        <taxon>Anthozoa</taxon>
        <taxon>Hexacorallia</taxon>
        <taxon>Actiniaria</taxon>
        <taxon>Edwardsiidae</taxon>
        <taxon>Nematostella</taxon>
    </lineage>
</organism>
<dbReference type="AlphaFoldDB" id="A7SAE9"/>